<accession>A0A069PBK9</accession>
<reference evidence="2 3" key="1">
    <citation type="submission" date="2014-03" db="EMBL/GenBank/DDBJ databases">
        <title>Draft Genome Sequences of Four Burkholderia Strains.</title>
        <authorList>
            <person name="Liu X.Y."/>
            <person name="Li C.X."/>
            <person name="Xu J.H."/>
        </authorList>
    </citation>
    <scope>NUCLEOTIDE SEQUENCE [LARGE SCALE GENOMIC DNA]</scope>
    <source>
        <strain evidence="2 3">DSM 50014</strain>
    </source>
</reference>
<evidence type="ECO:0000313" key="3">
    <source>
        <dbReference type="Proteomes" id="UP000027466"/>
    </source>
</evidence>
<dbReference type="RefSeq" id="WP_035935708.1">
    <property type="nucleotide sequence ID" value="NZ_CADFFX010000002.1"/>
</dbReference>
<dbReference type="Proteomes" id="UP000027466">
    <property type="component" value="Unassembled WGS sequence"/>
</dbReference>
<dbReference type="SUPFAM" id="SSF55021">
    <property type="entry name" value="ACT-like"/>
    <property type="match status" value="2"/>
</dbReference>
<dbReference type="Gene3D" id="3.30.2130.10">
    <property type="entry name" value="VC0802-like"/>
    <property type="match status" value="1"/>
</dbReference>
<protein>
    <recommendedName>
        <fullName evidence="1">ACT domain-containing protein</fullName>
    </recommendedName>
</protein>
<dbReference type="AlphaFoldDB" id="A0A069PBK9"/>
<proteinExistence type="predicted"/>
<dbReference type="InterPro" id="IPR045865">
    <property type="entry name" value="ACT-like_dom_sf"/>
</dbReference>
<evidence type="ECO:0000259" key="1">
    <source>
        <dbReference type="Pfam" id="PF01842"/>
    </source>
</evidence>
<organism evidence="2 3">
    <name type="scientific">Caballeronia glathei</name>
    <dbReference type="NCBI Taxonomy" id="60547"/>
    <lineage>
        <taxon>Bacteria</taxon>
        <taxon>Pseudomonadati</taxon>
        <taxon>Pseudomonadota</taxon>
        <taxon>Betaproteobacteria</taxon>
        <taxon>Burkholderiales</taxon>
        <taxon>Burkholderiaceae</taxon>
        <taxon>Caballeronia</taxon>
    </lineage>
</organism>
<evidence type="ECO:0000313" key="2">
    <source>
        <dbReference type="EMBL" id="KDR37887.1"/>
    </source>
</evidence>
<dbReference type="STRING" id="60547.GCA_000751215_04557"/>
<comment type="caution">
    <text evidence="2">The sequence shown here is derived from an EMBL/GenBank/DDBJ whole genome shotgun (WGS) entry which is preliminary data.</text>
</comment>
<dbReference type="InterPro" id="IPR002912">
    <property type="entry name" value="ACT_dom"/>
</dbReference>
<keyword evidence="3" id="KW-1185">Reference proteome</keyword>
<dbReference type="PANTHER" id="PTHR40099">
    <property type="entry name" value="ACETOLACTATE SYNTHASE, SMALL SUBUNIT"/>
    <property type="match status" value="1"/>
</dbReference>
<dbReference type="EMBL" id="JFHC01000127">
    <property type="protein sequence ID" value="KDR37887.1"/>
    <property type="molecule type" value="Genomic_DNA"/>
</dbReference>
<dbReference type="PANTHER" id="PTHR40099:SF1">
    <property type="entry name" value="ACETOLACTATE SYNTHASE, SMALL SUBUNIT"/>
    <property type="match status" value="1"/>
</dbReference>
<sequence length="136" mass="14368">MKDLTIELADRPGALAEMGEALGRAGVSVEGGGVWVAGGRGVAHFLFADGDAAKRALDAAGISVLAVREVLVQRLNQDEPGQLGKIARRMADAGVNIETMYSDHENQLILVVDDLAKGRAVSHAWSSRQPPSARVR</sequence>
<dbReference type="Pfam" id="PF01842">
    <property type="entry name" value="ACT"/>
    <property type="match status" value="1"/>
</dbReference>
<gene>
    <name evidence="2" type="ORF">BG61_05940</name>
</gene>
<feature type="domain" description="ACT" evidence="1">
    <location>
        <begin position="4"/>
        <end position="53"/>
    </location>
</feature>
<name>A0A069PBK9_9BURK</name>